<dbReference type="Proteomes" id="UP000741013">
    <property type="component" value="Unassembled WGS sequence"/>
</dbReference>
<protein>
    <submittedName>
        <fullName evidence="2">Uncharacterized protein</fullName>
    </submittedName>
</protein>
<dbReference type="RefSeq" id="WP_209666983.1">
    <property type="nucleotide sequence ID" value="NZ_JAGGMS010000001.1"/>
</dbReference>
<reference evidence="2 3" key="1">
    <citation type="submission" date="2021-03" db="EMBL/GenBank/DDBJ databases">
        <title>Sequencing the genomes of 1000 actinobacteria strains.</title>
        <authorList>
            <person name="Klenk H.-P."/>
        </authorList>
    </citation>
    <scope>NUCLEOTIDE SEQUENCE [LARGE SCALE GENOMIC DNA]</scope>
    <source>
        <strain evidence="2 3">DSM 45510</strain>
    </source>
</reference>
<evidence type="ECO:0000256" key="1">
    <source>
        <dbReference type="SAM" id="MobiDB-lite"/>
    </source>
</evidence>
<name>A0ABS4PWT8_9PSEU</name>
<proteinExistence type="predicted"/>
<accession>A0ABS4PWT8</accession>
<keyword evidence="3" id="KW-1185">Reference proteome</keyword>
<sequence>MTDIRFYTASTSARRQPAVPHKTRDLFDPTVRVDKLSPLFRLAALQPGHEAARALINEIYANFHDVDGSFVREFQTGGFSARVLELALFAYLEEADLDLDRGATAPDYVLRGQHPVAIEVTTTNPAQGTAFDASTPPDLLPPDLPAADRQFVFQVAKAIRRKLLHSDAQGRPYWEQPHVQGLPFVVAVGAFHNEHAQFEPDGLVSNYLYGLTQTLSHDNTGSRVLTQEKIEFHEFNGKTIPSALFQQPEAADLSGVLFSNQHTIAKFNRIGTEQGLGHPDTALVRFGTSYDSSPDAIEPHQFVYTVGRQPASYRETFAQGLHLFINPGRGFPWTLRPSPASSTAASMPTASSCPRFPRDSTLYSPRPRYSTVRAHSRPRRSSIATSRLRSMPRTARGSSGHPKRVTTAE</sequence>
<feature type="compositionally biased region" description="Low complexity" evidence="1">
    <location>
        <begin position="337"/>
        <end position="354"/>
    </location>
</feature>
<gene>
    <name evidence="2" type="ORF">JOM49_005425</name>
</gene>
<organism evidence="2 3">
    <name type="scientific">Amycolatopsis magusensis</name>
    <dbReference type="NCBI Taxonomy" id="882444"/>
    <lineage>
        <taxon>Bacteria</taxon>
        <taxon>Bacillati</taxon>
        <taxon>Actinomycetota</taxon>
        <taxon>Actinomycetes</taxon>
        <taxon>Pseudonocardiales</taxon>
        <taxon>Pseudonocardiaceae</taxon>
        <taxon>Amycolatopsis</taxon>
    </lineage>
</organism>
<feature type="region of interest" description="Disordered" evidence="1">
    <location>
        <begin position="336"/>
        <end position="409"/>
    </location>
</feature>
<evidence type="ECO:0000313" key="3">
    <source>
        <dbReference type="Proteomes" id="UP000741013"/>
    </source>
</evidence>
<evidence type="ECO:0000313" key="2">
    <source>
        <dbReference type="EMBL" id="MBP2183899.1"/>
    </source>
</evidence>
<comment type="caution">
    <text evidence="2">The sequence shown here is derived from an EMBL/GenBank/DDBJ whole genome shotgun (WGS) entry which is preliminary data.</text>
</comment>
<dbReference type="EMBL" id="JAGGMS010000001">
    <property type="protein sequence ID" value="MBP2183899.1"/>
    <property type="molecule type" value="Genomic_DNA"/>
</dbReference>